<sequence length="54" mass="5779">MSIMQECPYCNSDLRHGGNSRTTRNGNPTGHKSTGTEYVSCPDCGGMIDGFSAH</sequence>
<name>A0A1M6P417_HALPU</name>
<dbReference type="Proteomes" id="UP000184203">
    <property type="component" value="Unassembled WGS sequence"/>
</dbReference>
<protein>
    <submittedName>
        <fullName evidence="1">Uncharacterized protein</fullName>
    </submittedName>
</protein>
<accession>A0A1M6P417</accession>
<evidence type="ECO:0000313" key="2">
    <source>
        <dbReference type="Proteomes" id="UP000184203"/>
    </source>
</evidence>
<gene>
    <name evidence="1" type="ORF">SAMN05444342_0324</name>
</gene>
<evidence type="ECO:0000313" key="1">
    <source>
        <dbReference type="EMBL" id="SHK02717.1"/>
    </source>
</evidence>
<reference evidence="2" key="1">
    <citation type="submission" date="2016-11" db="EMBL/GenBank/DDBJ databases">
        <authorList>
            <person name="Varghese N."/>
            <person name="Submissions S."/>
        </authorList>
    </citation>
    <scope>NUCLEOTIDE SEQUENCE [LARGE SCALE GENOMIC DNA]</scope>
    <source>
        <strain evidence="2">DX253</strain>
    </source>
</reference>
<proteinExistence type="predicted"/>
<organism evidence="1 2">
    <name type="scientific">Haladaptatus paucihalophilus DX253</name>
    <dbReference type="NCBI Taxonomy" id="797209"/>
    <lineage>
        <taxon>Archaea</taxon>
        <taxon>Methanobacteriati</taxon>
        <taxon>Methanobacteriota</taxon>
        <taxon>Stenosarchaea group</taxon>
        <taxon>Halobacteria</taxon>
        <taxon>Halobacteriales</taxon>
        <taxon>Haladaptataceae</taxon>
        <taxon>Haladaptatus</taxon>
    </lineage>
</organism>
<dbReference type="AlphaFoldDB" id="A0A1M6P417"/>
<dbReference type="EMBL" id="FRAN01000001">
    <property type="protein sequence ID" value="SHK02717.1"/>
    <property type="molecule type" value="Genomic_DNA"/>
</dbReference>
<keyword evidence="2" id="KW-1185">Reference proteome</keyword>